<feature type="region of interest" description="Disordered" evidence="9">
    <location>
        <begin position="46"/>
        <end position="96"/>
    </location>
</feature>
<protein>
    <recommendedName>
        <fullName evidence="2">RBR-type E3 ubiquitin transferase</fullName>
        <ecNumber evidence="2">2.3.2.31</ecNumber>
    </recommendedName>
</protein>
<dbReference type="AlphaFoldDB" id="A0A9P6PT82"/>
<evidence type="ECO:0000256" key="1">
    <source>
        <dbReference type="ARBA" id="ARBA00001798"/>
    </source>
</evidence>
<evidence type="ECO:0000256" key="8">
    <source>
        <dbReference type="ARBA" id="ARBA00022833"/>
    </source>
</evidence>
<evidence type="ECO:0000259" key="10">
    <source>
        <dbReference type="PROSITE" id="PS51873"/>
    </source>
</evidence>
<dbReference type="EC" id="2.3.2.31" evidence="2"/>
<keyword evidence="6" id="KW-0863">Zinc-finger</keyword>
<dbReference type="GO" id="GO:0016567">
    <property type="term" value="P:protein ubiquitination"/>
    <property type="evidence" value="ECO:0007669"/>
    <property type="project" value="InterPro"/>
</dbReference>
<proteinExistence type="predicted"/>
<evidence type="ECO:0000256" key="7">
    <source>
        <dbReference type="ARBA" id="ARBA00022786"/>
    </source>
</evidence>
<feature type="compositionally biased region" description="Low complexity" evidence="9">
    <location>
        <begin position="252"/>
        <end position="267"/>
    </location>
</feature>
<sequence>MYSSMALHESDDFDDDYVILSDIESDLPEYPSSILSRTNNISLTAAAKLSVTSPQHQHQHQQQQSGPEDEDDDDDDDEDDDRDVDEDDIEEIEYGYDNDTLIVMPGMLRNYSHHATNYHPELWQSPIPGRYSPQPSKARCRQEDRMLDRQELLKNSIPPTTCGICFESFTTFDLQNLYPHHQEDKAKDLSPRAQFARSFTERLARSFALKSPNTSSNNDNSDHQHDGDFIPDAPALSSSSSSSFAHNNTQRASVTPTTTTSASSITPSVSSRDIGIVMSCDHGLCLSCLQSFLTNATQTPQARFPTLCPQPGCRTPIPTESAELVLDPETLEIWYRKLAEIHVANKVCCPRPECRSIIDLDDRDGTAVTCPECLTSFCASCAVPFHRGMTCEQYQTLSLGGESEEDRAMLQLVQDRRWRHCPSCRFVIEKQHGCNHMVCHCGQSFCYKCGQPWNEMDARCSLNCESEGVHEDLGLDCNIM</sequence>
<evidence type="ECO:0000256" key="9">
    <source>
        <dbReference type="SAM" id="MobiDB-lite"/>
    </source>
</evidence>
<dbReference type="Pfam" id="PF01485">
    <property type="entry name" value="IBR"/>
    <property type="match status" value="2"/>
</dbReference>
<evidence type="ECO:0000313" key="11">
    <source>
        <dbReference type="EMBL" id="KAG0251586.1"/>
    </source>
</evidence>
<evidence type="ECO:0000313" key="12">
    <source>
        <dbReference type="Proteomes" id="UP000726737"/>
    </source>
</evidence>
<keyword evidence="12" id="KW-1185">Reference proteome</keyword>
<dbReference type="CDD" id="cd22584">
    <property type="entry name" value="Rcat_RBR_unk"/>
    <property type="match status" value="1"/>
</dbReference>
<dbReference type="OrthoDB" id="1431934at2759"/>
<dbReference type="Proteomes" id="UP000726737">
    <property type="component" value="Unassembled WGS sequence"/>
</dbReference>
<keyword evidence="8" id="KW-0862">Zinc</keyword>
<evidence type="ECO:0000256" key="2">
    <source>
        <dbReference type="ARBA" id="ARBA00012251"/>
    </source>
</evidence>
<feature type="compositionally biased region" description="Acidic residues" evidence="9">
    <location>
        <begin position="67"/>
        <end position="96"/>
    </location>
</feature>
<keyword evidence="4" id="KW-0479">Metal-binding</keyword>
<gene>
    <name evidence="11" type="ORF">BG011_007508</name>
</gene>
<name>A0A9P6PT82_9FUNG</name>
<dbReference type="InterPro" id="IPR031127">
    <property type="entry name" value="E3_UB_ligase_RBR"/>
</dbReference>
<dbReference type="PANTHER" id="PTHR11685">
    <property type="entry name" value="RBR FAMILY RING FINGER AND IBR DOMAIN-CONTAINING"/>
    <property type="match status" value="1"/>
</dbReference>
<evidence type="ECO:0000256" key="4">
    <source>
        <dbReference type="ARBA" id="ARBA00022723"/>
    </source>
</evidence>
<dbReference type="SMART" id="SM00647">
    <property type="entry name" value="IBR"/>
    <property type="match status" value="2"/>
</dbReference>
<organism evidence="11 12">
    <name type="scientific">Mortierella polycephala</name>
    <dbReference type="NCBI Taxonomy" id="41804"/>
    <lineage>
        <taxon>Eukaryota</taxon>
        <taxon>Fungi</taxon>
        <taxon>Fungi incertae sedis</taxon>
        <taxon>Mucoromycota</taxon>
        <taxon>Mortierellomycotina</taxon>
        <taxon>Mortierellomycetes</taxon>
        <taxon>Mortierellales</taxon>
        <taxon>Mortierellaceae</taxon>
        <taxon>Mortierella</taxon>
    </lineage>
</organism>
<dbReference type="GO" id="GO:0008270">
    <property type="term" value="F:zinc ion binding"/>
    <property type="evidence" value="ECO:0007669"/>
    <property type="project" value="UniProtKB-KW"/>
</dbReference>
<comment type="caution">
    <text evidence="11">The sequence shown here is derived from an EMBL/GenBank/DDBJ whole genome shotgun (WGS) entry which is preliminary data.</text>
</comment>
<dbReference type="PROSITE" id="PS51873">
    <property type="entry name" value="TRIAD"/>
    <property type="match status" value="1"/>
</dbReference>
<evidence type="ECO:0000256" key="5">
    <source>
        <dbReference type="ARBA" id="ARBA00022737"/>
    </source>
</evidence>
<feature type="domain" description="RING-type" evidence="10">
    <location>
        <begin position="254"/>
        <end position="473"/>
    </location>
</feature>
<feature type="region of interest" description="Disordered" evidence="9">
    <location>
        <begin position="210"/>
        <end position="267"/>
    </location>
</feature>
<dbReference type="EMBL" id="JAAAJA010000582">
    <property type="protein sequence ID" value="KAG0251586.1"/>
    <property type="molecule type" value="Genomic_DNA"/>
</dbReference>
<dbReference type="InterPro" id="IPR002867">
    <property type="entry name" value="IBR_dom"/>
</dbReference>
<reference evidence="11" key="1">
    <citation type="journal article" date="2020" name="Fungal Divers.">
        <title>Resolving the Mortierellaceae phylogeny through synthesis of multi-gene phylogenetics and phylogenomics.</title>
        <authorList>
            <person name="Vandepol N."/>
            <person name="Liber J."/>
            <person name="Desiro A."/>
            <person name="Na H."/>
            <person name="Kennedy M."/>
            <person name="Barry K."/>
            <person name="Grigoriev I.V."/>
            <person name="Miller A.N."/>
            <person name="O'Donnell K."/>
            <person name="Stajich J.E."/>
            <person name="Bonito G."/>
        </authorList>
    </citation>
    <scope>NUCLEOTIDE SEQUENCE</scope>
    <source>
        <strain evidence="11">KOD948</strain>
    </source>
</reference>
<evidence type="ECO:0000256" key="3">
    <source>
        <dbReference type="ARBA" id="ARBA00022679"/>
    </source>
</evidence>
<accession>A0A9P6PT82</accession>
<keyword evidence="7" id="KW-0833">Ubl conjugation pathway</keyword>
<dbReference type="SUPFAM" id="SSF57850">
    <property type="entry name" value="RING/U-box"/>
    <property type="match status" value="3"/>
</dbReference>
<dbReference type="GO" id="GO:0061630">
    <property type="term" value="F:ubiquitin protein ligase activity"/>
    <property type="evidence" value="ECO:0007669"/>
    <property type="project" value="UniProtKB-EC"/>
</dbReference>
<keyword evidence="5" id="KW-0677">Repeat</keyword>
<dbReference type="InterPro" id="IPR044066">
    <property type="entry name" value="TRIAD_supradom"/>
</dbReference>
<comment type="catalytic activity">
    <reaction evidence="1">
        <text>[E2 ubiquitin-conjugating enzyme]-S-ubiquitinyl-L-cysteine + [acceptor protein]-L-lysine = [E2 ubiquitin-conjugating enzyme]-L-cysteine + [acceptor protein]-N(6)-ubiquitinyl-L-lysine.</text>
        <dbReference type="EC" id="2.3.2.31"/>
    </reaction>
</comment>
<dbReference type="Gene3D" id="1.20.120.1750">
    <property type="match status" value="1"/>
</dbReference>
<evidence type="ECO:0000256" key="6">
    <source>
        <dbReference type="ARBA" id="ARBA00022771"/>
    </source>
</evidence>
<keyword evidence="3" id="KW-0808">Transferase</keyword>